<dbReference type="CDD" id="cd11579">
    <property type="entry name" value="Glyco_tran_WbsX"/>
    <property type="match status" value="1"/>
</dbReference>
<dbReference type="RefSeq" id="WP_290000385.1">
    <property type="nucleotide sequence ID" value="NZ_JAUEPH010000004.1"/>
</dbReference>
<name>A0ABT7YDT7_9BACT</name>
<dbReference type="PANTHER" id="PTHR41244">
    <property type="entry name" value="RHAMNAN SYNTHESIS F"/>
    <property type="match status" value="1"/>
</dbReference>
<dbReference type="Proteomes" id="UP001171916">
    <property type="component" value="Unassembled WGS sequence"/>
</dbReference>
<accession>A0ABT7YDT7</accession>
<organism evidence="1 2">
    <name type="scientific">Algoriphagus sediminis</name>
    <dbReference type="NCBI Taxonomy" id="3057113"/>
    <lineage>
        <taxon>Bacteria</taxon>
        <taxon>Pseudomonadati</taxon>
        <taxon>Bacteroidota</taxon>
        <taxon>Cytophagia</taxon>
        <taxon>Cytophagales</taxon>
        <taxon>Cyclobacteriaceae</taxon>
        <taxon>Algoriphagus</taxon>
    </lineage>
</organism>
<keyword evidence="2" id="KW-1185">Reference proteome</keyword>
<comment type="caution">
    <text evidence="1">The sequence shown here is derived from an EMBL/GenBank/DDBJ whole genome shotgun (WGS) entry which is preliminary data.</text>
</comment>
<sequence>MKLKPIAFYLPQFHPIPENDEWWGKGFTEWTNVRKAKPLFNNHYQPHIPSDLGYYDLRDEEVRIRQAELAKEFGVFGFCYWHYWFGGGRRLLEKPADDFLRSGKPDFPICFAWANQTWSGIWHGAPDRILIRQEYLGKEDDQAHFEEVLPYFLDSRYIRIKEKPLFLIYRPFDHPYLEDFISHWNSLAIKAGLKGVYFLGISYHQKNPYQNLNGLVFHDTFLKKGNFSFFEKAIKKITREYPDEIFSKLRNGCVLSSYKKMVERTYNQPMPSDCYPTLHTGWDNTPRSGKRGIVHYDFSLKLFGEHIEKIIDCMNTNQDSMFFIKSWNEWAEGNYLEPDERFRRGKLEVFEAIINSREKKN</sequence>
<proteinExistence type="predicted"/>
<evidence type="ECO:0000313" key="1">
    <source>
        <dbReference type="EMBL" id="MDN3204696.1"/>
    </source>
</evidence>
<dbReference type="EMBL" id="JAUEPH010000004">
    <property type="protein sequence ID" value="MDN3204696.1"/>
    <property type="molecule type" value="Genomic_DNA"/>
</dbReference>
<dbReference type="InterPro" id="IPR032719">
    <property type="entry name" value="WbsX"/>
</dbReference>
<reference evidence="1" key="1">
    <citation type="submission" date="2023-06" db="EMBL/GenBank/DDBJ databases">
        <title>Robiginitalea aurantiacus sp. nov. and Algoriphagus sediminis sp. nov., isolated from coastal sediment.</title>
        <authorList>
            <person name="Zhou Z.Y."/>
            <person name="An J."/>
            <person name="Jia Y.W."/>
            <person name="Du Z.J."/>
        </authorList>
    </citation>
    <scope>NUCLEOTIDE SEQUENCE</scope>
    <source>
        <strain evidence="1">C2-7</strain>
    </source>
</reference>
<dbReference type="PANTHER" id="PTHR41244:SF1">
    <property type="entry name" value="GLYCOSYLTRANSFERASE"/>
    <property type="match status" value="1"/>
</dbReference>
<protein>
    <submittedName>
        <fullName evidence="1">Glycoside hydrolase family 99-like domain-containing protein</fullName>
    </submittedName>
</protein>
<dbReference type="Gene3D" id="3.20.20.80">
    <property type="entry name" value="Glycosidases"/>
    <property type="match status" value="1"/>
</dbReference>
<dbReference type="Pfam" id="PF14307">
    <property type="entry name" value="Glyco_tran_WbsX"/>
    <property type="match status" value="1"/>
</dbReference>
<evidence type="ECO:0000313" key="2">
    <source>
        <dbReference type="Proteomes" id="UP001171916"/>
    </source>
</evidence>
<gene>
    <name evidence="1" type="ORF">QVH07_11080</name>
</gene>